<protein>
    <submittedName>
        <fullName evidence="2">Toprim domain-containing protein</fullName>
    </submittedName>
</protein>
<proteinExistence type="predicted"/>
<sequence length="351" mass="39535">MENYDQVVQQMKDFGIEFRNKDLPLKPGFGRKTCGLGGKHWHKLYIHRIKDSSKEWIVGSFGSYKDGTWERVDVDWAPLNEEERRRMAAARAAAEQAAAVERAKEIANASASALTIWRKAVAAPSTPYLDRKGVTGETFRMLADRLVLRWPGKRKGEQDTVFALPAGTMVLPLMRYDMPREEAMRGVQFIKPDGAKIYLRHFDKPGCCIRLGTVDDETALLLVVEGFATGCTARMAVEQRFPVFVAMDAGNLAHVVPLLRQLYPEIRILILADDDYMTRDKKTGRLNNPGRTAAKAVARKVEACDLVWPIFKPTNRGPKDTDFNDLHAREGLDAVRRQLDGVIAAMTRRYG</sequence>
<evidence type="ECO:0000259" key="1">
    <source>
        <dbReference type="Pfam" id="PF13362"/>
    </source>
</evidence>
<comment type="caution">
    <text evidence="2">The sequence shown here is derived from an EMBL/GenBank/DDBJ whole genome shotgun (WGS) entry which is preliminary data.</text>
</comment>
<dbReference type="Pfam" id="PF13362">
    <property type="entry name" value="Toprim_3"/>
    <property type="match status" value="1"/>
</dbReference>
<keyword evidence="3" id="KW-1185">Reference proteome</keyword>
<gene>
    <name evidence="2" type="ORF">ACFSW6_09255</name>
</gene>
<dbReference type="InterPro" id="IPR006171">
    <property type="entry name" value="TOPRIM_dom"/>
</dbReference>
<evidence type="ECO:0000313" key="2">
    <source>
        <dbReference type="EMBL" id="MFD2754275.1"/>
    </source>
</evidence>
<feature type="domain" description="Toprim" evidence="1">
    <location>
        <begin position="221"/>
        <end position="331"/>
    </location>
</feature>
<reference evidence="3" key="1">
    <citation type="journal article" date="2019" name="Int. J. Syst. Evol. Microbiol.">
        <title>The Global Catalogue of Microorganisms (GCM) 10K type strain sequencing project: providing services to taxonomists for standard genome sequencing and annotation.</title>
        <authorList>
            <consortium name="The Broad Institute Genomics Platform"/>
            <consortium name="The Broad Institute Genome Sequencing Center for Infectious Disease"/>
            <person name="Wu L."/>
            <person name="Ma J."/>
        </authorList>
    </citation>
    <scope>NUCLEOTIDE SEQUENCE [LARGE SCALE GENOMIC DNA]</scope>
    <source>
        <strain evidence="3">TISTR 1906</strain>
    </source>
</reference>
<dbReference type="Proteomes" id="UP001597463">
    <property type="component" value="Unassembled WGS sequence"/>
</dbReference>
<evidence type="ECO:0000313" key="3">
    <source>
        <dbReference type="Proteomes" id="UP001597463"/>
    </source>
</evidence>
<accession>A0ABW5ULC6</accession>
<name>A0ABW5ULC6_9BURK</name>
<dbReference type="EMBL" id="JBHUMV010000003">
    <property type="protein sequence ID" value="MFD2754275.1"/>
    <property type="molecule type" value="Genomic_DNA"/>
</dbReference>
<organism evidence="2 3">
    <name type="scientific">Comamonas terrae</name>
    <dbReference type="NCBI Taxonomy" id="673548"/>
    <lineage>
        <taxon>Bacteria</taxon>
        <taxon>Pseudomonadati</taxon>
        <taxon>Pseudomonadota</taxon>
        <taxon>Betaproteobacteria</taxon>
        <taxon>Burkholderiales</taxon>
        <taxon>Comamonadaceae</taxon>
        <taxon>Comamonas</taxon>
    </lineage>
</organism>
<dbReference type="RefSeq" id="WP_066481717.1">
    <property type="nucleotide sequence ID" value="NZ_BCNT01000016.1"/>
</dbReference>